<organism evidence="9">
    <name type="scientific">bioreactor metagenome</name>
    <dbReference type="NCBI Taxonomy" id="1076179"/>
    <lineage>
        <taxon>unclassified sequences</taxon>
        <taxon>metagenomes</taxon>
        <taxon>ecological metagenomes</taxon>
    </lineage>
</organism>
<dbReference type="PANTHER" id="PTHR22960">
    <property type="entry name" value="MOLYBDOPTERIN COFACTOR SYNTHESIS PROTEIN A"/>
    <property type="match status" value="1"/>
</dbReference>
<evidence type="ECO:0000256" key="6">
    <source>
        <dbReference type="ARBA" id="ARBA00023134"/>
    </source>
</evidence>
<dbReference type="InterPro" id="IPR010505">
    <property type="entry name" value="MoaA_twitch"/>
</dbReference>
<keyword evidence="9" id="KW-0456">Lyase</keyword>
<dbReference type="EMBL" id="VSSQ01040594">
    <property type="protein sequence ID" value="MPM93884.1"/>
    <property type="molecule type" value="Genomic_DNA"/>
</dbReference>
<evidence type="ECO:0000256" key="3">
    <source>
        <dbReference type="ARBA" id="ARBA00022741"/>
    </source>
</evidence>
<feature type="domain" description="Radical SAM core" evidence="8">
    <location>
        <begin position="1"/>
        <end position="164"/>
    </location>
</feature>
<dbReference type="GO" id="GO:0006777">
    <property type="term" value="P:Mo-molybdopterin cofactor biosynthetic process"/>
    <property type="evidence" value="ECO:0007669"/>
    <property type="project" value="UniProtKB-KW"/>
</dbReference>
<dbReference type="InterPro" id="IPR058240">
    <property type="entry name" value="rSAM_sf"/>
</dbReference>
<keyword evidence="7" id="KW-0501">Molybdenum cofactor biosynthesis</keyword>
<evidence type="ECO:0000256" key="5">
    <source>
        <dbReference type="ARBA" id="ARBA00023014"/>
    </source>
</evidence>
<accession>A0A645DWI0</accession>
<gene>
    <name evidence="9" type="primary">moaA_20</name>
    <name evidence="9" type="ORF">SDC9_141026</name>
</gene>
<keyword evidence="2" id="KW-0479">Metal-binding</keyword>
<proteinExistence type="predicted"/>
<name>A0A645DWI0_9ZZZZ</name>
<dbReference type="CDD" id="cd01335">
    <property type="entry name" value="Radical_SAM"/>
    <property type="match status" value="1"/>
</dbReference>
<evidence type="ECO:0000256" key="7">
    <source>
        <dbReference type="ARBA" id="ARBA00023150"/>
    </source>
</evidence>
<dbReference type="CDD" id="cd21117">
    <property type="entry name" value="Twitch_MoaA"/>
    <property type="match status" value="1"/>
</dbReference>
<keyword evidence="4" id="KW-0408">Iron</keyword>
<dbReference type="GO" id="GO:0061798">
    <property type="term" value="F:GTP 3',8'-cyclase activity"/>
    <property type="evidence" value="ECO:0007669"/>
    <property type="project" value="UniProtKB-EC"/>
</dbReference>
<dbReference type="InterPro" id="IPR050105">
    <property type="entry name" value="MoCo_biosynth_MoaA/MoaC"/>
</dbReference>
<protein>
    <submittedName>
        <fullName evidence="9">GTP 3',8-cyclase</fullName>
        <ecNumber evidence="9">4.1.99.22</ecNumber>
    </submittedName>
</protein>
<dbReference type="InterPro" id="IPR007197">
    <property type="entry name" value="rSAM"/>
</dbReference>
<reference evidence="9" key="1">
    <citation type="submission" date="2019-08" db="EMBL/GenBank/DDBJ databases">
        <authorList>
            <person name="Kucharzyk K."/>
            <person name="Murdoch R.W."/>
            <person name="Higgins S."/>
            <person name="Loffler F."/>
        </authorList>
    </citation>
    <scope>NUCLEOTIDE SEQUENCE</scope>
</reference>
<dbReference type="PROSITE" id="PS51918">
    <property type="entry name" value="RADICAL_SAM"/>
    <property type="match status" value="1"/>
</dbReference>
<dbReference type="Pfam" id="PF06463">
    <property type="entry name" value="Mob_synth_C"/>
    <property type="match status" value="1"/>
</dbReference>
<dbReference type="GO" id="GO:0005525">
    <property type="term" value="F:GTP binding"/>
    <property type="evidence" value="ECO:0007669"/>
    <property type="project" value="UniProtKB-KW"/>
</dbReference>
<evidence type="ECO:0000259" key="8">
    <source>
        <dbReference type="PROSITE" id="PS51918"/>
    </source>
</evidence>
<dbReference type="Gene3D" id="3.20.20.70">
    <property type="entry name" value="Aldolase class I"/>
    <property type="match status" value="1"/>
</dbReference>
<evidence type="ECO:0000256" key="2">
    <source>
        <dbReference type="ARBA" id="ARBA00022723"/>
    </source>
</evidence>
<keyword evidence="6" id="KW-0342">GTP-binding</keyword>
<evidence type="ECO:0000313" key="9">
    <source>
        <dbReference type="EMBL" id="MPM93884.1"/>
    </source>
</evidence>
<comment type="caution">
    <text evidence="9">The sequence shown here is derived from an EMBL/GenBank/DDBJ whole genome shotgun (WGS) entry which is preliminary data.</text>
</comment>
<sequence length="196" mass="21197">MRKGVVNLIALLSEIHGIQELTMTSNGILLPRFAKELKAAGLNRINISLDTMDPERFAEVSRGGRLEDVIAGIYAAVEAGLTPVKLNCVIRNSPAEPDALSVKQFADSRGIEVRFIHLMNLNTGEFSKVIGGDGGNCATCNRLRLTANGNLIPCLFSNMEFNIRKLGIEKAFEFALSNKPKSGTTSNTHGFYNTGG</sequence>
<dbReference type="GO" id="GO:0061799">
    <property type="term" value="F:cyclic pyranopterin monophosphate synthase activity"/>
    <property type="evidence" value="ECO:0007669"/>
    <property type="project" value="TreeGrafter"/>
</dbReference>
<keyword evidence="3" id="KW-0547">Nucleotide-binding</keyword>
<evidence type="ECO:0000256" key="4">
    <source>
        <dbReference type="ARBA" id="ARBA00023004"/>
    </source>
</evidence>
<dbReference type="InterPro" id="IPR013785">
    <property type="entry name" value="Aldolase_TIM"/>
</dbReference>
<dbReference type="PANTHER" id="PTHR22960:SF0">
    <property type="entry name" value="MOLYBDENUM COFACTOR BIOSYNTHESIS PROTEIN 1"/>
    <property type="match status" value="1"/>
</dbReference>
<dbReference type="Pfam" id="PF04055">
    <property type="entry name" value="Radical_SAM"/>
    <property type="match status" value="1"/>
</dbReference>
<dbReference type="SUPFAM" id="SSF102114">
    <property type="entry name" value="Radical SAM enzymes"/>
    <property type="match status" value="1"/>
</dbReference>
<dbReference type="GO" id="GO:0046872">
    <property type="term" value="F:metal ion binding"/>
    <property type="evidence" value="ECO:0007669"/>
    <property type="project" value="UniProtKB-KW"/>
</dbReference>
<evidence type="ECO:0000256" key="1">
    <source>
        <dbReference type="ARBA" id="ARBA00022691"/>
    </source>
</evidence>
<keyword evidence="1" id="KW-0949">S-adenosyl-L-methionine</keyword>
<keyword evidence="5" id="KW-0411">Iron-sulfur</keyword>
<dbReference type="GO" id="GO:0051539">
    <property type="term" value="F:4 iron, 4 sulfur cluster binding"/>
    <property type="evidence" value="ECO:0007669"/>
    <property type="project" value="UniProtKB-KW"/>
</dbReference>
<dbReference type="AlphaFoldDB" id="A0A645DWI0"/>
<dbReference type="EC" id="4.1.99.22" evidence="9"/>